<evidence type="ECO:0000313" key="1">
    <source>
        <dbReference type="EMBL" id="WXB95188.1"/>
    </source>
</evidence>
<dbReference type="Pfam" id="PF10720">
    <property type="entry name" value="DUF2515"/>
    <property type="match status" value="1"/>
</dbReference>
<name>A0ABZ2NBS2_9BACI</name>
<reference evidence="1 2" key="1">
    <citation type="submission" date="2024-02" db="EMBL/GenBank/DDBJ databases">
        <title>Seven novel Bacillus-like species.</title>
        <authorList>
            <person name="Liu G."/>
        </authorList>
    </citation>
    <scope>NUCLEOTIDE SEQUENCE [LARGE SCALE GENOMIC DNA]</scope>
    <source>
        <strain evidence="1 2">FJAT-52054</strain>
    </source>
</reference>
<dbReference type="Proteomes" id="UP001377337">
    <property type="component" value="Chromosome"/>
</dbReference>
<proteinExistence type="predicted"/>
<gene>
    <name evidence="1" type="ORF">WCV65_11415</name>
</gene>
<organism evidence="1 2">
    <name type="scientific">Metabacillus sediminis</name>
    <dbReference type="NCBI Taxonomy" id="3117746"/>
    <lineage>
        <taxon>Bacteria</taxon>
        <taxon>Bacillati</taxon>
        <taxon>Bacillota</taxon>
        <taxon>Bacilli</taxon>
        <taxon>Bacillales</taxon>
        <taxon>Bacillaceae</taxon>
        <taxon>Metabacillus</taxon>
    </lineage>
</organism>
<dbReference type="InterPro" id="IPR019658">
    <property type="entry name" value="DUF2515"/>
</dbReference>
<evidence type="ECO:0000313" key="2">
    <source>
        <dbReference type="Proteomes" id="UP001377337"/>
    </source>
</evidence>
<sequence length="362" mass="41715">MKRSETALNRFRILEEEKESLYTALQKKVHAKQQPFVTAGDERDVIQRIKSETAICNVSNLTRTQSYLMFHSQYPEVHWALLAHLVSRNGGYSMTDLKSSYIGPLLHQSEKNDLFQILEIINAAIFLDAYPQLLLYEESKKRNRDLFHLLPAFRVSAFMEPIWSCFFQTGNSALLTRALITNEQSMIEENILSGKSASIFSNLKFSFQEKWGLTNILFPYKKHHKQKQHSLAGITVTGFQSLSERIRTGKKLYHILFHHRKIHESILAYCKSSAHTGSRSDYWPHLFSSSRDPFRLTSPYLADAWPIIPGPESIEKDWLLQLGIPEGFELPETEKLQDLTNKVMADLLKLAPISAISKKLFR</sequence>
<protein>
    <submittedName>
        <fullName evidence="1">DUF2515 family protein</fullName>
    </submittedName>
</protein>
<accession>A0ABZ2NBS2</accession>
<keyword evidence="2" id="KW-1185">Reference proteome</keyword>
<dbReference type="EMBL" id="CP147407">
    <property type="protein sequence ID" value="WXB95188.1"/>
    <property type="molecule type" value="Genomic_DNA"/>
</dbReference>
<dbReference type="RefSeq" id="WP_338776557.1">
    <property type="nucleotide sequence ID" value="NZ_CP147407.1"/>
</dbReference>